<dbReference type="GO" id="GO:0003677">
    <property type="term" value="F:DNA binding"/>
    <property type="evidence" value="ECO:0007669"/>
    <property type="project" value="UniProtKB-UniRule"/>
</dbReference>
<comment type="caution">
    <text evidence="6">The sequence shown here is derived from an EMBL/GenBank/DDBJ whole genome shotgun (WGS) entry which is preliminary data.</text>
</comment>
<evidence type="ECO:0000256" key="2">
    <source>
        <dbReference type="ARBA" id="ARBA00023125"/>
    </source>
</evidence>
<protein>
    <submittedName>
        <fullName evidence="6">TetR family transcriptional regulator</fullName>
    </submittedName>
</protein>
<evidence type="ECO:0000256" key="4">
    <source>
        <dbReference type="PROSITE-ProRule" id="PRU00335"/>
    </source>
</evidence>
<sequence>MPRAALTQEKIVQACIELSKEQGLEKVSFPRLAEYFSIKAPSLYNHFKNMGEVRLATAIQLQKELNQELTRAMIGKKPIAALETYALTYKSFAEKYSEVYDLLNIIHESDSPELEEIAIENIRLIRVTLENFKLTDEEIYHRSRLFRSSLHGFITLSRLGYFQKAYPAEDSFDYMLKQLLGDLGE</sequence>
<dbReference type="InterPro" id="IPR009057">
    <property type="entry name" value="Homeodomain-like_sf"/>
</dbReference>
<dbReference type="PROSITE" id="PS50977">
    <property type="entry name" value="HTH_TETR_2"/>
    <property type="match status" value="1"/>
</dbReference>
<feature type="domain" description="HTH tetR-type" evidence="5">
    <location>
        <begin position="5"/>
        <end position="65"/>
    </location>
</feature>
<dbReference type="Pfam" id="PF13305">
    <property type="entry name" value="TetR_C_33"/>
    <property type="match status" value="1"/>
</dbReference>
<proteinExistence type="predicted"/>
<dbReference type="Gene3D" id="1.10.10.60">
    <property type="entry name" value="Homeodomain-like"/>
    <property type="match status" value="1"/>
</dbReference>
<accession>A0A2R5HFQ1</accession>
<dbReference type="InterPro" id="IPR001647">
    <property type="entry name" value="HTH_TetR"/>
</dbReference>
<gene>
    <name evidence="6" type="primary">tetR_5</name>
    <name evidence="6" type="ORF">NtB2_00947</name>
</gene>
<evidence type="ECO:0000313" key="6">
    <source>
        <dbReference type="EMBL" id="GBG96822.1"/>
    </source>
</evidence>
<evidence type="ECO:0000256" key="3">
    <source>
        <dbReference type="ARBA" id="ARBA00023163"/>
    </source>
</evidence>
<dbReference type="SUPFAM" id="SSF46689">
    <property type="entry name" value="Homeodomain-like"/>
    <property type="match status" value="1"/>
</dbReference>
<dbReference type="EMBL" id="BFFO01000005">
    <property type="protein sequence ID" value="GBG96822.1"/>
    <property type="molecule type" value="Genomic_DNA"/>
</dbReference>
<dbReference type="InterPro" id="IPR025996">
    <property type="entry name" value="MT1864/Rv1816-like_C"/>
</dbReference>
<dbReference type="InterPro" id="IPR036271">
    <property type="entry name" value="Tet_transcr_reg_TetR-rel_C_sf"/>
</dbReference>
<evidence type="ECO:0000256" key="1">
    <source>
        <dbReference type="ARBA" id="ARBA00023015"/>
    </source>
</evidence>
<evidence type="ECO:0000259" key="5">
    <source>
        <dbReference type="PROSITE" id="PS50977"/>
    </source>
</evidence>
<dbReference type="Gene3D" id="1.10.357.10">
    <property type="entry name" value="Tetracycline Repressor, domain 2"/>
    <property type="match status" value="1"/>
</dbReference>
<keyword evidence="3" id="KW-0804">Transcription</keyword>
<name>A0A2R5HFQ1_9LACT</name>
<dbReference type="PANTHER" id="PTHR43479">
    <property type="entry name" value="ACREF/ENVCD OPERON REPRESSOR-RELATED"/>
    <property type="match status" value="1"/>
</dbReference>
<evidence type="ECO:0000313" key="7">
    <source>
        <dbReference type="Proteomes" id="UP000245021"/>
    </source>
</evidence>
<feature type="DNA-binding region" description="H-T-H motif" evidence="4">
    <location>
        <begin position="28"/>
        <end position="47"/>
    </location>
</feature>
<dbReference type="AlphaFoldDB" id="A0A2R5HFQ1"/>
<dbReference type="PANTHER" id="PTHR43479:SF11">
    <property type="entry name" value="ACREF_ENVCD OPERON REPRESSOR-RELATED"/>
    <property type="match status" value="1"/>
</dbReference>
<dbReference type="Pfam" id="PF00440">
    <property type="entry name" value="TetR_N"/>
    <property type="match status" value="1"/>
</dbReference>
<reference evidence="6 7" key="1">
    <citation type="journal article" date="2018" name="Genome Announc.">
        <title>Draft Genome Sequence of Lactococcus sp. Strain NtB2 (JCM 32569), Isolated from the Gut of the Higher Termite Nasutitermes takasagoensis.</title>
        <authorList>
            <person name="Noda S."/>
            <person name="Aihara C."/>
            <person name="Yuki M."/>
            <person name="Ohkuma M."/>
        </authorList>
    </citation>
    <scope>NUCLEOTIDE SEQUENCE [LARGE SCALE GENOMIC DNA]</scope>
    <source>
        <strain evidence="6 7">NtB2</strain>
    </source>
</reference>
<keyword evidence="7" id="KW-1185">Reference proteome</keyword>
<organism evidence="6 7">
    <name type="scientific">Lactococcus termiticola</name>
    <dbReference type="NCBI Taxonomy" id="2169526"/>
    <lineage>
        <taxon>Bacteria</taxon>
        <taxon>Bacillati</taxon>
        <taxon>Bacillota</taxon>
        <taxon>Bacilli</taxon>
        <taxon>Lactobacillales</taxon>
        <taxon>Streptococcaceae</taxon>
        <taxon>Lactococcus</taxon>
    </lineage>
</organism>
<dbReference type="OrthoDB" id="71867at2"/>
<dbReference type="Proteomes" id="UP000245021">
    <property type="component" value="Unassembled WGS sequence"/>
</dbReference>
<keyword evidence="2 4" id="KW-0238">DNA-binding</keyword>
<dbReference type="SUPFAM" id="SSF48498">
    <property type="entry name" value="Tetracyclin repressor-like, C-terminal domain"/>
    <property type="match status" value="1"/>
</dbReference>
<dbReference type="InterPro" id="IPR050624">
    <property type="entry name" value="HTH-type_Tx_Regulator"/>
</dbReference>
<keyword evidence="1" id="KW-0805">Transcription regulation</keyword>
<dbReference type="RefSeq" id="WP_109245792.1">
    <property type="nucleotide sequence ID" value="NZ_BFFO01000005.1"/>
</dbReference>